<accession>A0A365P3U0</accession>
<dbReference type="OrthoDB" id="516834at2"/>
<dbReference type="Pfam" id="PF05016">
    <property type="entry name" value="ParE_toxin"/>
    <property type="match status" value="1"/>
</dbReference>
<keyword evidence="1" id="KW-1277">Toxin-antitoxin system</keyword>
<dbReference type="Proteomes" id="UP000253319">
    <property type="component" value="Unassembled WGS sequence"/>
</dbReference>
<evidence type="ECO:0000313" key="3">
    <source>
        <dbReference type="Proteomes" id="UP000253319"/>
    </source>
</evidence>
<reference evidence="2 3" key="1">
    <citation type="submission" date="2018-06" db="EMBL/GenBank/DDBJ databases">
        <title>Flavobacterium tibetense sp. nov., isolated from a wetland YonghuCo on Tibetan Plateau.</title>
        <authorList>
            <person name="Xing P."/>
            <person name="Phurbu D."/>
            <person name="Lu H."/>
        </authorList>
    </citation>
    <scope>NUCLEOTIDE SEQUENCE [LARGE SCALE GENOMIC DNA]</scope>
    <source>
        <strain evidence="2 3">YH5</strain>
    </source>
</reference>
<organism evidence="2 3">
    <name type="scientific">Flavobacterium tibetense</name>
    <dbReference type="NCBI Taxonomy" id="2233533"/>
    <lineage>
        <taxon>Bacteria</taxon>
        <taxon>Pseudomonadati</taxon>
        <taxon>Bacteroidota</taxon>
        <taxon>Flavobacteriia</taxon>
        <taxon>Flavobacteriales</taxon>
        <taxon>Flavobacteriaceae</taxon>
        <taxon>Flavobacterium</taxon>
    </lineage>
</organism>
<sequence>MYSYKLNVQAEEDLTRIFEYGVGKFGLEQAEKYYEMFFESFSSIALNPFLFPNANHYKKGYRYCVCGVDTIFYKVNGDEIEIMAIIGRQNF</sequence>
<dbReference type="Gene3D" id="3.30.2310.20">
    <property type="entry name" value="RelE-like"/>
    <property type="match status" value="1"/>
</dbReference>
<proteinExistence type="predicted"/>
<keyword evidence="3" id="KW-1185">Reference proteome</keyword>
<evidence type="ECO:0000313" key="2">
    <source>
        <dbReference type="EMBL" id="RBA29234.1"/>
    </source>
</evidence>
<evidence type="ECO:0000256" key="1">
    <source>
        <dbReference type="ARBA" id="ARBA00022649"/>
    </source>
</evidence>
<comment type="caution">
    <text evidence="2">The sequence shown here is derived from an EMBL/GenBank/DDBJ whole genome shotgun (WGS) entry which is preliminary data.</text>
</comment>
<gene>
    <name evidence="2" type="ORF">DPN68_03500</name>
</gene>
<protein>
    <submittedName>
        <fullName evidence="2">Type II toxin-antitoxin system RelE/ParE family toxin</fullName>
    </submittedName>
</protein>
<name>A0A365P3U0_9FLAO</name>
<dbReference type="AlphaFoldDB" id="A0A365P3U0"/>
<dbReference type="InterPro" id="IPR007712">
    <property type="entry name" value="RelE/ParE_toxin"/>
</dbReference>
<dbReference type="EMBL" id="QLST01000003">
    <property type="protein sequence ID" value="RBA29234.1"/>
    <property type="molecule type" value="Genomic_DNA"/>
</dbReference>
<dbReference type="InterPro" id="IPR035093">
    <property type="entry name" value="RelE/ParE_toxin_dom_sf"/>
</dbReference>
<dbReference type="RefSeq" id="WP_113988203.1">
    <property type="nucleotide sequence ID" value="NZ_QLST01000003.1"/>
</dbReference>